<feature type="transmembrane region" description="Helical" evidence="11">
    <location>
        <begin position="157"/>
        <end position="176"/>
    </location>
</feature>
<dbReference type="GO" id="GO:0006879">
    <property type="term" value="P:intracellular iron ion homeostasis"/>
    <property type="evidence" value="ECO:0007669"/>
    <property type="project" value="TreeGrafter"/>
</dbReference>
<keyword evidence="3" id="KW-0813">Transport</keyword>
<dbReference type="GO" id="GO:0005886">
    <property type="term" value="C:plasma membrane"/>
    <property type="evidence" value="ECO:0007669"/>
    <property type="project" value="TreeGrafter"/>
</dbReference>
<dbReference type="AlphaFoldDB" id="A0A517LQ96"/>
<evidence type="ECO:0000256" key="7">
    <source>
        <dbReference type="ARBA" id="ARBA00023065"/>
    </source>
</evidence>
<evidence type="ECO:0000313" key="14">
    <source>
        <dbReference type="EMBL" id="QDS77776.1"/>
    </source>
</evidence>
<feature type="region of interest" description="Disordered" evidence="10">
    <location>
        <begin position="503"/>
        <end position="522"/>
    </location>
</feature>
<feature type="signal peptide" evidence="12">
    <location>
        <begin position="1"/>
        <end position="20"/>
    </location>
</feature>
<evidence type="ECO:0000256" key="1">
    <source>
        <dbReference type="ARBA" id="ARBA00004141"/>
    </source>
</evidence>
<dbReference type="PANTHER" id="PTHR32361:SF9">
    <property type="entry name" value="FERRIC REDUCTASE TRANSMEMBRANE COMPONENT 3-RELATED"/>
    <property type="match status" value="1"/>
</dbReference>
<feature type="transmembrane region" description="Helical" evidence="11">
    <location>
        <begin position="352"/>
        <end position="371"/>
    </location>
</feature>
<dbReference type="InterPro" id="IPR013121">
    <property type="entry name" value="Fe_red_NAD-bd_6"/>
</dbReference>
<dbReference type="SUPFAM" id="SSF52343">
    <property type="entry name" value="Ferredoxin reductase-like, C-terminal NADP-linked domain"/>
    <property type="match status" value="1"/>
</dbReference>
<accession>A0A517LQ96</accession>
<protein>
    <recommendedName>
        <fullName evidence="13">FAD-binding FR-type domain-containing protein</fullName>
    </recommendedName>
</protein>
<dbReference type="SFLD" id="SFLDS00052">
    <property type="entry name" value="Ferric_Reductase_Domain"/>
    <property type="match status" value="1"/>
</dbReference>
<keyword evidence="4 11" id="KW-0812">Transmembrane</keyword>
<evidence type="ECO:0000313" key="15">
    <source>
        <dbReference type="Proteomes" id="UP000316270"/>
    </source>
</evidence>
<dbReference type="GO" id="GO:0000293">
    <property type="term" value="F:ferric-chelate reductase activity"/>
    <property type="evidence" value="ECO:0007669"/>
    <property type="project" value="TreeGrafter"/>
</dbReference>
<dbReference type="PANTHER" id="PTHR32361">
    <property type="entry name" value="FERRIC/CUPRIC REDUCTASE TRANSMEMBRANE COMPONENT"/>
    <property type="match status" value="1"/>
</dbReference>
<dbReference type="Pfam" id="PF08030">
    <property type="entry name" value="NAD_binding_6"/>
    <property type="match status" value="1"/>
</dbReference>
<proteinExistence type="inferred from homology"/>
<dbReference type="InterPro" id="IPR017927">
    <property type="entry name" value="FAD-bd_FR_type"/>
</dbReference>
<dbReference type="EMBL" id="CP042202">
    <property type="protein sequence ID" value="QDS77776.1"/>
    <property type="molecule type" value="Genomic_DNA"/>
</dbReference>
<gene>
    <name evidence="14" type="ORF">FKW77_005259</name>
</gene>
<dbReference type="InterPro" id="IPR051410">
    <property type="entry name" value="Ferric/Cupric_Reductase"/>
</dbReference>
<evidence type="ECO:0000256" key="3">
    <source>
        <dbReference type="ARBA" id="ARBA00022448"/>
    </source>
</evidence>
<organism evidence="14 15">
    <name type="scientific">Venturia effusa</name>
    <dbReference type="NCBI Taxonomy" id="50376"/>
    <lineage>
        <taxon>Eukaryota</taxon>
        <taxon>Fungi</taxon>
        <taxon>Dikarya</taxon>
        <taxon>Ascomycota</taxon>
        <taxon>Pezizomycotina</taxon>
        <taxon>Dothideomycetes</taxon>
        <taxon>Pleosporomycetidae</taxon>
        <taxon>Venturiales</taxon>
        <taxon>Venturiaceae</taxon>
        <taxon>Venturia</taxon>
    </lineage>
</organism>
<keyword evidence="5 11" id="KW-1133">Transmembrane helix</keyword>
<keyword evidence="6" id="KW-0560">Oxidoreductase</keyword>
<keyword evidence="7" id="KW-0406">Ion transport</keyword>
<evidence type="ECO:0000256" key="8">
    <source>
        <dbReference type="ARBA" id="ARBA00023136"/>
    </source>
</evidence>
<keyword evidence="9" id="KW-0325">Glycoprotein</keyword>
<dbReference type="GO" id="GO:0015677">
    <property type="term" value="P:copper ion import"/>
    <property type="evidence" value="ECO:0007669"/>
    <property type="project" value="TreeGrafter"/>
</dbReference>
<dbReference type="CDD" id="cd06186">
    <property type="entry name" value="NOX_Duox_like_FAD_NADP"/>
    <property type="match status" value="1"/>
</dbReference>
<name>A0A517LQ96_9PEZI</name>
<dbReference type="Proteomes" id="UP000316270">
    <property type="component" value="Chromosome 18"/>
</dbReference>
<dbReference type="GO" id="GO:0006826">
    <property type="term" value="P:iron ion transport"/>
    <property type="evidence" value="ECO:0007669"/>
    <property type="project" value="TreeGrafter"/>
</dbReference>
<dbReference type="InterPro" id="IPR013130">
    <property type="entry name" value="Fe3_Rdtase_TM_dom"/>
</dbReference>
<dbReference type="PROSITE" id="PS51384">
    <property type="entry name" value="FAD_FR"/>
    <property type="match status" value="1"/>
</dbReference>
<evidence type="ECO:0000256" key="6">
    <source>
        <dbReference type="ARBA" id="ARBA00023002"/>
    </source>
</evidence>
<evidence type="ECO:0000256" key="5">
    <source>
        <dbReference type="ARBA" id="ARBA00022989"/>
    </source>
</evidence>
<dbReference type="Pfam" id="PF01794">
    <property type="entry name" value="Ferric_reduct"/>
    <property type="match status" value="1"/>
</dbReference>
<reference evidence="14 15" key="1">
    <citation type="submission" date="2019-07" db="EMBL/GenBank/DDBJ databases">
        <title>Finished genome of Venturia effusa.</title>
        <authorList>
            <person name="Young C.A."/>
            <person name="Cox M.P."/>
            <person name="Ganley A.R.D."/>
            <person name="David W.J."/>
        </authorList>
    </citation>
    <scope>NUCLEOTIDE SEQUENCE [LARGE SCALE GENOMIC DNA]</scope>
    <source>
        <strain evidence="15">albino</strain>
    </source>
</reference>
<feature type="transmembrane region" description="Helical" evidence="11">
    <location>
        <begin position="238"/>
        <end position="258"/>
    </location>
</feature>
<keyword evidence="8 11" id="KW-0472">Membrane</keyword>
<feature type="transmembrane region" description="Helical" evidence="11">
    <location>
        <begin position="321"/>
        <end position="340"/>
    </location>
</feature>
<keyword evidence="12" id="KW-0732">Signal</keyword>
<comment type="subcellular location">
    <subcellularLocation>
        <location evidence="1">Membrane</location>
        <topology evidence="1">Multi-pass membrane protein</topology>
    </subcellularLocation>
</comment>
<dbReference type="STRING" id="50376.A0A517LQ96"/>
<dbReference type="InterPro" id="IPR039261">
    <property type="entry name" value="FNR_nucleotide-bd"/>
</dbReference>
<evidence type="ECO:0000256" key="11">
    <source>
        <dbReference type="SAM" id="Phobius"/>
    </source>
</evidence>
<feature type="domain" description="FAD-binding FR-type" evidence="13">
    <location>
        <begin position="419"/>
        <end position="595"/>
    </location>
</feature>
<evidence type="ECO:0000256" key="4">
    <source>
        <dbReference type="ARBA" id="ARBA00022692"/>
    </source>
</evidence>
<evidence type="ECO:0000256" key="12">
    <source>
        <dbReference type="SAM" id="SignalP"/>
    </source>
</evidence>
<evidence type="ECO:0000256" key="10">
    <source>
        <dbReference type="SAM" id="MobiDB-lite"/>
    </source>
</evidence>
<sequence>MRASIAVSCVALLGLPVVSALSPNEYCVDGIYTALTSVIFNGSTAAAYVQASCLNPLKVESIYASANRYCTDHELSAGIAWLSETCLTYGLELLPYTNFKENFTQDYLDSLRTIEYGETITETVSTVVIISESYYDLGYRTIENYDFQEWSNYTYGYAMYGFWGGIILIGIITNAYNSLWHSRSARESRDPEDSSSSAGREPSTGRIAHWVQSSLSIPTLFGTHRRRLWFSFAVPTRLEALIIVSFWALSIILCSVNIRAFEGNLYYPLVSSQVWRYVGNRTAIICYSNLPVIWMFSGRNNIFLWATGWTYATFNVFHRHVARVATIQAIVHAISFSYLYRKDSLWAASLKLTWFYMGIAAVVTLSSLLLFSSVWLRRKSYEIFLLLHIALSVLLIVSLFQHSSVWKGLYDPYLWPLVAIWSFDRFLRLVRLVYCNVRIRFSKDMLHLSSSVITYDQDSDVIRAAVVPAHTMLTPKPGQFYYLYQPLGWKGWENHPFSLGSFTRPGQSSPPPSVSSREEEWNKEALVSGQTSNRILATNSSADGDVVGVPQQLTFFIRPFDGWTRRLANRCLDNPSKTASSRLLIEGPYGHSSQLHNYESILLIAGGTGISANLPYMEEHIYRQAKGMPLRTRQMELLLAGRKPGFIHDLCAKELRPMLGKKDIKTSFFSTAVVQDYAHKENDNQIDDQGAGAERVDIINGRPDITNAIREAARVHMEGGSESGRLAILVCGPAGMADEARSAVAKVLKEGCKGIEYIEETFGW</sequence>
<feature type="chain" id="PRO_5022226789" description="FAD-binding FR-type domain-containing protein" evidence="12">
    <location>
        <begin position="21"/>
        <end position="764"/>
    </location>
</feature>
<dbReference type="OrthoDB" id="167398at2759"/>
<keyword evidence="15" id="KW-1185">Reference proteome</keyword>
<evidence type="ECO:0000256" key="9">
    <source>
        <dbReference type="ARBA" id="ARBA00023180"/>
    </source>
</evidence>
<dbReference type="SFLD" id="SFLDG01168">
    <property type="entry name" value="Ferric_reductase_subgroup_(FRE"/>
    <property type="match status" value="1"/>
</dbReference>
<comment type="similarity">
    <text evidence="2">Belongs to the ferric reductase (FRE) family.</text>
</comment>
<dbReference type="Gene3D" id="3.40.50.80">
    <property type="entry name" value="Nucleotide-binding domain of ferredoxin-NADP reductase (FNR) module"/>
    <property type="match status" value="1"/>
</dbReference>
<feature type="transmembrane region" description="Helical" evidence="11">
    <location>
        <begin position="383"/>
        <end position="401"/>
    </location>
</feature>
<evidence type="ECO:0000259" key="13">
    <source>
        <dbReference type="PROSITE" id="PS51384"/>
    </source>
</evidence>
<evidence type="ECO:0000256" key="2">
    <source>
        <dbReference type="ARBA" id="ARBA00006278"/>
    </source>
</evidence>